<feature type="domain" description="Ig-like" evidence="10">
    <location>
        <begin position="358"/>
        <end position="457"/>
    </location>
</feature>
<dbReference type="InterPro" id="IPR039311">
    <property type="entry name" value="FAM187A/B"/>
</dbReference>
<keyword evidence="3 8" id="KW-0812">Transmembrane</keyword>
<dbReference type="STRING" id="136037.A0A067R600"/>
<feature type="transmembrane region" description="Helical" evidence="8">
    <location>
        <begin position="463"/>
        <end position="484"/>
    </location>
</feature>
<dbReference type="Proteomes" id="UP000027135">
    <property type="component" value="Unassembled WGS sequence"/>
</dbReference>
<accession>A0A067R600</accession>
<feature type="chain" id="PRO_5001648368" description="Ig-like domain-containing protein" evidence="9">
    <location>
        <begin position="22"/>
        <end position="492"/>
    </location>
</feature>
<keyword evidence="4 9" id="KW-0732">Signal</keyword>
<dbReference type="InParanoid" id="A0A067R600"/>
<dbReference type="AlphaFoldDB" id="A0A067R600"/>
<comment type="subcellular location">
    <subcellularLocation>
        <location evidence="1">Membrane</location>
        <topology evidence="1">Single-pass type I membrane protein</topology>
    </subcellularLocation>
</comment>
<evidence type="ECO:0000256" key="9">
    <source>
        <dbReference type="SAM" id="SignalP"/>
    </source>
</evidence>
<dbReference type="PANTHER" id="PTHR32178">
    <property type="entry name" value="FAM187"/>
    <property type="match status" value="1"/>
</dbReference>
<evidence type="ECO:0000256" key="8">
    <source>
        <dbReference type="SAM" id="Phobius"/>
    </source>
</evidence>
<dbReference type="InterPro" id="IPR003599">
    <property type="entry name" value="Ig_sub"/>
</dbReference>
<organism evidence="11 12">
    <name type="scientific">Zootermopsis nevadensis</name>
    <name type="common">Dampwood termite</name>
    <dbReference type="NCBI Taxonomy" id="136037"/>
    <lineage>
        <taxon>Eukaryota</taxon>
        <taxon>Metazoa</taxon>
        <taxon>Ecdysozoa</taxon>
        <taxon>Arthropoda</taxon>
        <taxon>Hexapoda</taxon>
        <taxon>Insecta</taxon>
        <taxon>Pterygota</taxon>
        <taxon>Neoptera</taxon>
        <taxon>Polyneoptera</taxon>
        <taxon>Dictyoptera</taxon>
        <taxon>Blattodea</taxon>
        <taxon>Blattoidea</taxon>
        <taxon>Termitoidae</taxon>
        <taxon>Termopsidae</taxon>
        <taxon>Zootermopsis</taxon>
    </lineage>
</organism>
<reference evidence="11 12" key="1">
    <citation type="journal article" date="2014" name="Nat. Commun.">
        <title>Molecular traces of alternative social organization in a termite genome.</title>
        <authorList>
            <person name="Terrapon N."/>
            <person name="Li C."/>
            <person name="Robertson H.M."/>
            <person name="Ji L."/>
            <person name="Meng X."/>
            <person name="Booth W."/>
            <person name="Chen Z."/>
            <person name="Childers C.P."/>
            <person name="Glastad K.M."/>
            <person name="Gokhale K."/>
            <person name="Gowin J."/>
            <person name="Gronenberg W."/>
            <person name="Hermansen R.A."/>
            <person name="Hu H."/>
            <person name="Hunt B.G."/>
            <person name="Huylmans A.K."/>
            <person name="Khalil S.M."/>
            <person name="Mitchell R.D."/>
            <person name="Munoz-Torres M.C."/>
            <person name="Mustard J.A."/>
            <person name="Pan H."/>
            <person name="Reese J.T."/>
            <person name="Scharf M.E."/>
            <person name="Sun F."/>
            <person name="Vogel H."/>
            <person name="Xiao J."/>
            <person name="Yang W."/>
            <person name="Yang Z."/>
            <person name="Yang Z."/>
            <person name="Zhou J."/>
            <person name="Zhu J."/>
            <person name="Brent C.S."/>
            <person name="Elsik C.G."/>
            <person name="Goodisman M.A."/>
            <person name="Liberles D.A."/>
            <person name="Roe R.M."/>
            <person name="Vargo E.L."/>
            <person name="Vilcinskas A."/>
            <person name="Wang J."/>
            <person name="Bornberg-Bauer E."/>
            <person name="Korb J."/>
            <person name="Zhang G."/>
            <person name="Liebig J."/>
        </authorList>
    </citation>
    <scope>NUCLEOTIDE SEQUENCE [LARGE SCALE GENOMIC DNA]</scope>
    <source>
        <tissue evidence="11">Whole organism</tissue>
    </source>
</reference>
<dbReference type="SMART" id="SM00409">
    <property type="entry name" value="IG"/>
    <property type="match status" value="2"/>
</dbReference>
<evidence type="ECO:0000256" key="4">
    <source>
        <dbReference type="ARBA" id="ARBA00022729"/>
    </source>
</evidence>
<dbReference type="GO" id="GO:0016020">
    <property type="term" value="C:membrane"/>
    <property type="evidence" value="ECO:0007669"/>
    <property type="project" value="UniProtKB-SubCell"/>
</dbReference>
<dbReference type="InterPro" id="IPR036179">
    <property type="entry name" value="Ig-like_dom_sf"/>
</dbReference>
<evidence type="ECO:0000256" key="3">
    <source>
        <dbReference type="ARBA" id="ARBA00022692"/>
    </source>
</evidence>
<evidence type="ECO:0000313" key="11">
    <source>
        <dbReference type="EMBL" id="KDR17785.1"/>
    </source>
</evidence>
<protein>
    <recommendedName>
        <fullName evidence="10">Ig-like domain-containing protein</fullName>
    </recommendedName>
</protein>
<gene>
    <name evidence="11" type="ORF">L798_08129</name>
</gene>
<dbReference type="OrthoDB" id="6434091at2759"/>
<dbReference type="PROSITE" id="PS50835">
    <property type="entry name" value="IG_LIKE"/>
    <property type="match status" value="2"/>
</dbReference>
<evidence type="ECO:0000256" key="6">
    <source>
        <dbReference type="ARBA" id="ARBA00023136"/>
    </source>
</evidence>
<sequence length="492" mass="55430">MKFSTVYCIIILVLIQQQSDGFLLNKLRKNIKAFMKGKKSQFREYPLIGGLEYPGNILALQGRIEKLWKEYYTCLKRKYELLGPQKTVTPEAIMVFEGSSIRLDCKVCISPAETNTFKNVTWSYNTIPSNEATVIKYGEHAQLSREDKVLHMKNLEDENTGLYLCKNGNTVTASYYLEVTDASEPLAKVRPKTAPKGPYEKPPQVVPGHDIQVFTQWQTWSPCNKCGEVGKKVRFGICNVKLLHDGDLKTNTVNIPKSIKPSSEKLTNQAAGVIGTEERKAVKILTLFKGGIPCRSSLLPPELQSIPEILTRKSEVMVAFCKETCLEDLSIFEVVDEHGNVLETANNSDGIYSKGQDPSLIIIKVESRTQYEDTNTPKVTIRCPGHLNTDIPVQWQIGTKIINPIVIEKESGGRIRIDTYGRIKLKRPRLSDSNTYSCRQNKMLVGSVQLIVTRKIETNFYDLIMYFGLAVIIGSIVIVSYCIFKNRKRSSA</sequence>
<name>A0A067R600_ZOONE</name>
<feature type="domain" description="Ig-like" evidence="10">
    <location>
        <begin position="84"/>
        <end position="180"/>
    </location>
</feature>
<dbReference type="InterPro" id="IPR013783">
    <property type="entry name" value="Ig-like_fold"/>
</dbReference>
<dbReference type="OMA" id="DTAPYNC"/>
<keyword evidence="7" id="KW-0325">Glycoprotein</keyword>
<comment type="similarity">
    <text evidence="2">Belongs to the FAM187 family.</text>
</comment>
<feature type="signal peptide" evidence="9">
    <location>
        <begin position="1"/>
        <end position="21"/>
    </location>
</feature>
<evidence type="ECO:0000259" key="10">
    <source>
        <dbReference type="PROSITE" id="PS50835"/>
    </source>
</evidence>
<dbReference type="InterPro" id="IPR007110">
    <property type="entry name" value="Ig-like_dom"/>
</dbReference>
<proteinExistence type="inferred from homology"/>
<dbReference type="PANTHER" id="PTHR32178:SF6">
    <property type="entry name" value="IG-LIKE DOMAIN-CONTAINING PROTEIN"/>
    <property type="match status" value="1"/>
</dbReference>
<dbReference type="eggNOG" id="ENOG502RM48">
    <property type="taxonomic scope" value="Eukaryota"/>
</dbReference>
<evidence type="ECO:0000256" key="5">
    <source>
        <dbReference type="ARBA" id="ARBA00022989"/>
    </source>
</evidence>
<dbReference type="SUPFAM" id="SSF48726">
    <property type="entry name" value="Immunoglobulin"/>
    <property type="match status" value="2"/>
</dbReference>
<evidence type="ECO:0000256" key="2">
    <source>
        <dbReference type="ARBA" id="ARBA00008727"/>
    </source>
</evidence>
<keyword evidence="6 8" id="KW-0472">Membrane</keyword>
<keyword evidence="12" id="KW-1185">Reference proteome</keyword>
<dbReference type="Gene3D" id="2.60.40.10">
    <property type="entry name" value="Immunoglobulins"/>
    <property type="match status" value="1"/>
</dbReference>
<evidence type="ECO:0000256" key="7">
    <source>
        <dbReference type="ARBA" id="ARBA00023180"/>
    </source>
</evidence>
<evidence type="ECO:0000313" key="12">
    <source>
        <dbReference type="Proteomes" id="UP000027135"/>
    </source>
</evidence>
<evidence type="ECO:0000256" key="1">
    <source>
        <dbReference type="ARBA" id="ARBA00004479"/>
    </source>
</evidence>
<dbReference type="EMBL" id="KK852718">
    <property type="protein sequence ID" value="KDR17785.1"/>
    <property type="molecule type" value="Genomic_DNA"/>
</dbReference>
<keyword evidence="5 8" id="KW-1133">Transmembrane helix</keyword>